<accession>A0A223EH07</accession>
<dbReference type="OrthoDB" id="9804312at2"/>
<dbReference type="AlphaFoldDB" id="A0A223EH07"/>
<dbReference type="Gene3D" id="3.40.50.150">
    <property type="entry name" value="Vaccinia Virus protein VP39"/>
    <property type="match status" value="1"/>
</dbReference>
<evidence type="ECO:0000313" key="2">
    <source>
        <dbReference type="EMBL" id="ASS94375.1"/>
    </source>
</evidence>
<feature type="domain" description="Methyltransferase" evidence="1">
    <location>
        <begin position="47"/>
        <end position="144"/>
    </location>
</feature>
<keyword evidence="2" id="KW-0808">Transferase</keyword>
<dbReference type="Pfam" id="PF13649">
    <property type="entry name" value="Methyltransf_25"/>
    <property type="match status" value="1"/>
</dbReference>
<dbReference type="SUPFAM" id="SSF53335">
    <property type="entry name" value="S-adenosyl-L-methionine-dependent methyltransferases"/>
    <property type="match status" value="1"/>
</dbReference>
<organism evidence="2 3">
    <name type="scientific">Peribacillus simplex NBRC 15720 = DSM 1321</name>
    <dbReference type="NCBI Taxonomy" id="1349754"/>
    <lineage>
        <taxon>Bacteria</taxon>
        <taxon>Bacillati</taxon>
        <taxon>Bacillota</taxon>
        <taxon>Bacilli</taxon>
        <taxon>Bacillales</taxon>
        <taxon>Bacillaceae</taxon>
        <taxon>Peribacillus</taxon>
    </lineage>
</organism>
<evidence type="ECO:0000313" key="3">
    <source>
        <dbReference type="Proteomes" id="UP000214618"/>
    </source>
</evidence>
<protein>
    <submittedName>
        <fullName evidence="2">Methyltransferase type 11</fullName>
    </submittedName>
</protein>
<proteinExistence type="predicted"/>
<dbReference type="Proteomes" id="UP000214618">
    <property type="component" value="Chromosome"/>
</dbReference>
<evidence type="ECO:0000259" key="1">
    <source>
        <dbReference type="Pfam" id="PF13649"/>
    </source>
</evidence>
<reference evidence="2 3" key="1">
    <citation type="submission" date="2016-10" db="EMBL/GenBank/DDBJ databases">
        <title>The whole genome sequencing and assembly of Bacillus simplex DSM 1321 strain.</title>
        <authorList>
            <person name="Park M.-K."/>
            <person name="Lee Y.-J."/>
            <person name="Yi H."/>
            <person name="Bahn Y.-S."/>
            <person name="Kim J.F."/>
            <person name="Lee D.-W."/>
        </authorList>
    </citation>
    <scope>NUCLEOTIDE SEQUENCE [LARGE SCALE GENOMIC DNA]</scope>
    <source>
        <strain evidence="2 3">DSM 1321</strain>
    </source>
</reference>
<dbReference type="CDD" id="cd02440">
    <property type="entry name" value="AdoMet_MTases"/>
    <property type="match status" value="1"/>
</dbReference>
<keyword evidence="2" id="KW-0489">Methyltransferase</keyword>
<dbReference type="RefSeq" id="WP_063236343.1">
    <property type="nucleotide sequence ID" value="NZ_BCVO01000047.1"/>
</dbReference>
<dbReference type="InterPro" id="IPR029063">
    <property type="entry name" value="SAM-dependent_MTases_sf"/>
</dbReference>
<gene>
    <name evidence="2" type="ORF">BS1321_10745</name>
</gene>
<sequence length="251" mass="28982">MDKIEKGFIINSFHEAASLYADATKKLGFWKSEKYAFEKYLYQNDAILDIGCGTGRTTFALYKTGFQNITGIDLTLAMLNEAEKIAHEYNLDIPFILGDATNLPFKDASFDKAIFAFNGLMQIPQRQHRTLALKEINRILKPEGIFIFTTHDRDKNENYLNFWEQEEIIWCGGKQDERLYEFGDILTSGTFQKDTYLHIPTQLEVLDCLEEAGLTVIESFYRSELFDENEDVNDFSSDCRFWIVQKSGSAF</sequence>
<dbReference type="GeneID" id="56473215"/>
<dbReference type="GO" id="GO:0032259">
    <property type="term" value="P:methylation"/>
    <property type="evidence" value="ECO:0007669"/>
    <property type="project" value="UniProtKB-KW"/>
</dbReference>
<dbReference type="GO" id="GO:0008168">
    <property type="term" value="F:methyltransferase activity"/>
    <property type="evidence" value="ECO:0007669"/>
    <property type="project" value="UniProtKB-KW"/>
</dbReference>
<name>A0A223EH07_9BACI</name>
<dbReference type="PANTHER" id="PTHR43591">
    <property type="entry name" value="METHYLTRANSFERASE"/>
    <property type="match status" value="1"/>
</dbReference>
<dbReference type="EMBL" id="CP017704">
    <property type="protein sequence ID" value="ASS94375.1"/>
    <property type="molecule type" value="Genomic_DNA"/>
</dbReference>
<dbReference type="InterPro" id="IPR041698">
    <property type="entry name" value="Methyltransf_25"/>
</dbReference>